<dbReference type="EMBL" id="JAJISC010000003">
    <property type="protein sequence ID" value="MCS2609144.1"/>
    <property type="molecule type" value="Genomic_DNA"/>
</dbReference>
<evidence type="ECO:0000313" key="2">
    <source>
        <dbReference type="Proteomes" id="UP001165542"/>
    </source>
</evidence>
<comment type="caution">
    <text evidence="1">The sequence shown here is derived from an EMBL/GenBank/DDBJ whole genome shotgun (WGS) entry which is preliminary data.</text>
</comment>
<keyword evidence="1" id="KW-0489">Methyltransferase</keyword>
<dbReference type="InterPro" id="IPR029063">
    <property type="entry name" value="SAM-dependent_MTases_sf"/>
</dbReference>
<reference evidence="1" key="1">
    <citation type="submission" date="2021-11" db="EMBL/GenBank/DDBJ databases">
        <title>Halomonas sp., isolated from a coastal aquaculture zone in Dongshan Bay.</title>
        <authorList>
            <person name="Lin W."/>
        </authorList>
    </citation>
    <scope>NUCLEOTIDE SEQUENCE</scope>
    <source>
        <strain evidence="1">Yzlin-01</strain>
    </source>
</reference>
<protein>
    <submittedName>
        <fullName evidence="1">Class I SAM-dependent methyltransferase</fullName>
    </submittedName>
</protein>
<keyword evidence="2" id="KW-1185">Reference proteome</keyword>
<dbReference type="RefSeq" id="WP_259035652.1">
    <property type="nucleotide sequence ID" value="NZ_JAJISC010000003.1"/>
</dbReference>
<accession>A0ABT2ECA7</accession>
<dbReference type="GO" id="GO:0008168">
    <property type="term" value="F:methyltransferase activity"/>
    <property type="evidence" value="ECO:0007669"/>
    <property type="project" value="UniProtKB-KW"/>
</dbReference>
<keyword evidence="1" id="KW-0808">Transferase</keyword>
<gene>
    <name evidence="1" type="ORF">LLY24_07425</name>
</gene>
<name>A0ABT2ECA7_9GAMM</name>
<organism evidence="1 2">
    <name type="scientific">Halomonas dongshanensis</name>
    <dbReference type="NCBI Taxonomy" id="2890835"/>
    <lineage>
        <taxon>Bacteria</taxon>
        <taxon>Pseudomonadati</taxon>
        <taxon>Pseudomonadota</taxon>
        <taxon>Gammaproteobacteria</taxon>
        <taxon>Oceanospirillales</taxon>
        <taxon>Halomonadaceae</taxon>
        <taxon>Halomonas</taxon>
    </lineage>
</organism>
<evidence type="ECO:0000313" key="1">
    <source>
        <dbReference type="EMBL" id="MCS2609144.1"/>
    </source>
</evidence>
<proteinExistence type="predicted"/>
<dbReference type="GO" id="GO:0032259">
    <property type="term" value="P:methylation"/>
    <property type="evidence" value="ECO:0007669"/>
    <property type="project" value="UniProtKB-KW"/>
</dbReference>
<dbReference type="Proteomes" id="UP001165542">
    <property type="component" value="Unassembled WGS sequence"/>
</dbReference>
<sequence>MDSDKDNIKRIIDGLRSIEKMIDHQNKKMPDLVVNKLYSRIESLLWLQKKMSLINPLPPLAGWPAAPDFLLKLHGWIIKNKPNCVVEMGSGISTIVISDALRQNGFGKVVSFEHLEEFRDKTQGYIREENLSCFSDVILSPIVKYDKKHLSEQAESYWYSLDVNEIIAHNIDLLIVDGPPGKICKYSRYPALGAFYSKLAFEAEVWMDDADRYEEKIINEQWVDEFDMHSEYYPLEKGLFILKRRKSE</sequence>
<dbReference type="Gene3D" id="3.40.50.150">
    <property type="entry name" value="Vaccinia Virus protein VP39"/>
    <property type="match status" value="1"/>
</dbReference>
<dbReference type="Pfam" id="PF13578">
    <property type="entry name" value="Methyltransf_24"/>
    <property type="match status" value="1"/>
</dbReference>